<dbReference type="Proteomes" id="UP001322785">
    <property type="component" value="Chromosome"/>
</dbReference>
<dbReference type="EMBL" id="CP140635">
    <property type="protein sequence ID" value="WQN35590.1"/>
    <property type="molecule type" value="Genomic_DNA"/>
</dbReference>
<protein>
    <submittedName>
        <fullName evidence="1">DUF6678 family protein</fullName>
    </submittedName>
</protein>
<sequence>MRGATLDQKRRKLLTERGLASHMNDTKWRELCAGIRELPFPPAYQVKVLDENEPSPSTIERAPPYWGDWASTPEAALGVHVEWIRVTPRYKRHVARLLPPIIEDCSDQLRSLLRRLRIPFVESDGLFTIYGHASGIDFDTT</sequence>
<dbReference type="InterPro" id="IPR046500">
    <property type="entry name" value="DUF6678"/>
</dbReference>
<evidence type="ECO:0000313" key="2">
    <source>
        <dbReference type="Proteomes" id="UP001322785"/>
    </source>
</evidence>
<gene>
    <name evidence="1" type="ORF">U5G49_000630</name>
</gene>
<dbReference type="Pfam" id="PF20383">
    <property type="entry name" value="DUF6678"/>
    <property type="match status" value="1"/>
</dbReference>
<keyword evidence="2" id="KW-1185">Reference proteome</keyword>
<accession>A0ABZ0ZAA1</accession>
<reference evidence="1 2" key="1">
    <citation type="submission" date="2023-12" db="EMBL/GenBank/DDBJ databases">
        <authorList>
            <person name="Menendez E."/>
            <person name="Kaur S."/>
            <person name="Flores-Felix J.D."/>
            <person name="diCenzo G.C."/>
            <person name="Peix A."/>
            <person name="Velazquez E."/>
        </authorList>
    </citation>
    <scope>NUCLEOTIDE SEQUENCE [LARGE SCALE GENOMIC DNA]</scope>
    <source>
        <strain evidence="1 2">CIP 108029</strain>
    </source>
</reference>
<organism evidence="1 2">
    <name type="scientific">Rhizobium indigoferae</name>
    <dbReference type="NCBI Taxonomy" id="158891"/>
    <lineage>
        <taxon>Bacteria</taxon>
        <taxon>Pseudomonadati</taxon>
        <taxon>Pseudomonadota</taxon>
        <taxon>Alphaproteobacteria</taxon>
        <taxon>Hyphomicrobiales</taxon>
        <taxon>Rhizobiaceae</taxon>
        <taxon>Rhizobium/Agrobacterium group</taxon>
        <taxon>Rhizobium</taxon>
    </lineage>
</organism>
<dbReference type="RefSeq" id="WP_309232538.1">
    <property type="nucleotide sequence ID" value="NZ_BSOQ01000040.1"/>
</dbReference>
<proteinExistence type="predicted"/>
<evidence type="ECO:0000313" key="1">
    <source>
        <dbReference type="EMBL" id="WQN35590.1"/>
    </source>
</evidence>
<name>A0ABZ0ZAA1_9HYPH</name>